<organism evidence="1 2">
    <name type="scientific">Portunus trituberculatus</name>
    <name type="common">Swimming crab</name>
    <name type="synonym">Neptunus trituberculatus</name>
    <dbReference type="NCBI Taxonomy" id="210409"/>
    <lineage>
        <taxon>Eukaryota</taxon>
        <taxon>Metazoa</taxon>
        <taxon>Ecdysozoa</taxon>
        <taxon>Arthropoda</taxon>
        <taxon>Crustacea</taxon>
        <taxon>Multicrustacea</taxon>
        <taxon>Malacostraca</taxon>
        <taxon>Eumalacostraca</taxon>
        <taxon>Eucarida</taxon>
        <taxon>Decapoda</taxon>
        <taxon>Pleocyemata</taxon>
        <taxon>Brachyura</taxon>
        <taxon>Eubrachyura</taxon>
        <taxon>Portunoidea</taxon>
        <taxon>Portunidae</taxon>
        <taxon>Portuninae</taxon>
        <taxon>Portunus</taxon>
    </lineage>
</organism>
<keyword evidence="2" id="KW-1185">Reference proteome</keyword>
<accession>A0A5B7JN37</accession>
<name>A0A5B7JN37_PORTR</name>
<sequence length="90" mass="10260">MTCGVRAPRLIHPSFRLGLQREADEANFFRGRVGTFCCPASRADVHSFDPQWRRITLLLYRALRKACFPTTTIFKGHRDYSPGSPDDLSC</sequence>
<proteinExistence type="predicted"/>
<gene>
    <name evidence="1" type="ORF">E2C01_089678</name>
</gene>
<dbReference type="EMBL" id="VSRR010098831">
    <property type="protein sequence ID" value="MPC94507.1"/>
    <property type="molecule type" value="Genomic_DNA"/>
</dbReference>
<evidence type="ECO:0000313" key="1">
    <source>
        <dbReference type="EMBL" id="MPC94507.1"/>
    </source>
</evidence>
<evidence type="ECO:0000313" key="2">
    <source>
        <dbReference type="Proteomes" id="UP000324222"/>
    </source>
</evidence>
<dbReference type="Proteomes" id="UP000324222">
    <property type="component" value="Unassembled WGS sequence"/>
</dbReference>
<protein>
    <submittedName>
        <fullName evidence="1">Uncharacterized protein</fullName>
    </submittedName>
</protein>
<comment type="caution">
    <text evidence="1">The sequence shown here is derived from an EMBL/GenBank/DDBJ whole genome shotgun (WGS) entry which is preliminary data.</text>
</comment>
<dbReference type="AlphaFoldDB" id="A0A5B7JN37"/>
<reference evidence="1 2" key="1">
    <citation type="submission" date="2019-05" db="EMBL/GenBank/DDBJ databases">
        <title>Another draft genome of Portunus trituberculatus and its Hox gene families provides insights of decapod evolution.</title>
        <authorList>
            <person name="Jeong J.-H."/>
            <person name="Song I."/>
            <person name="Kim S."/>
            <person name="Choi T."/>
            <person name="Kim D."/>
            <person name="Ryu S."/>
            <person name="Kim W."/>
        </authorList>
    </citation>
    <scope>NUCLEOTIDE SEQUENCE [LARGE SCALE GENOMIC DNA]</scope>
    <source>
        <tissue evidence="1">Muscle</tissue>
    </source>
</reference>